<dbReference type="PANTHER" id="PTHR30239:SF0">
    <property type="entry name" value="ACETOLACTATE SYNTHASE SMALL SUBUNIT 1, CHLOROPLASTIC"/>
    <property type="match status" value="1"/>
</dbReference>
<feature type="compositionally biased region" description="Pro residues" evidence="10">
    <location>
        <begin position="227"/>
        <end position="237"/>
    </location>
</feature>
<keyword evidence="13" id="KW-1185">Reference proteome</keyword>
<evidence type="ECO:0000313" key="12">
    <source>
        <dbReference type="EMBL" id="ADB33903.1"/>
    </source>
</evidence>
<dbReference type="eggNOG" id="COG0440">
    <property type="taxonomic scope" value="Bacteria"/>
</dbReference>
<evidence type="ECO:0000256" key="5">
    <source>
        <dbReference type="ARBA" id="ARBA00013145"/>
    </source>
</evidence>
<evidence type="ECO:0000256" key="1">
    <source>
        <dbReference type="ARBA" id="ARBA00004974"/>
    </source>
</evidence>
<dbReference type="HOGENOM" id="CLU_055003_1_3_11"/>
<dbReference type="EC" id="2.2.1.6" evidence="5"/>
<dbReference type="NCBIfam" id="TIGR00119">
    <property type="entry name" value="acolac_sm"/>
    <property type="match status" value="1"/>
</dbReference>
<dbReference type="Proteomes" id="UP000007967">
    <property type="component" value="Chromosome"/>
</dbReference>
<accession>D2Q0V3</accession>
<evidence type="ECO:0000256" key="3">
    <source>
        <dbReference type="ARBA" id="ARBA00006341"/>
    </source>
</evidence>
<dbReference type="NCBIfam" id="NF008864">
    <property type="entry name" value="PRK11895.1"/>
    <property type="match status" value="1"/>
</dbReference>
<dbReference type="STRING" id="479435.Kfla_4887"/>
<dbReference type="OrthoDB" id="9787365at2"/>
<name>D2Q0V3_KRIFD</name>
<dbReference type="KEGG" id="kfl:Kfla_4887"/>
<feature type="domain" description="ACT" evidence="11">
    <location>
        <begin position="5"/>
        <end position="79"/>
    </location>
</feature>
<dbReference type="InterPro" id="IPR039557">
    <property type="entry name" value="AHAS_ACT"/>
</dbReference>
<comment type="subunit">
    <text evidence="4">Dimer of large and small chains.</text>
</comment>
<dbReference type="UniPathway" id="UPA00047">
    <property type="reaction ID" value="UER00055"/>
</dbReference>
<dbReference type="UniPathway" id="UPA00049">
    <property type="reaction ID" value="UER00059"/>
</dbReference>
<dbReference type="GO" id="GO:0005829">
    <property type="term" value="C:cytosol"/>
    <property type="evidence" value="ECO:0007669"/>
    <property type="project" value="TreeGrafter"/>
</dbReference>
<comment type="pathway">
    <text evidence="1">Amino-acid biosynthesis; L-isoleucine biosynthesis; L-isoleucine from 2-oxobutanoate: step 1/4.</text>
</comment>
<evidence type="ECO:0000256" key="9">
    <source>
        <dbReference type="ARBA" id="ARBA00048670"/>
    </source>
</evidence>
<dbReference type="GO" id="GO:1990610">
    <property type="term" value="F:acetolactate synthase regulator activity"/>
    <property type="evidence" value="ECO:0007669"/>
    <property type="project" value="InterPro"/>
</dbReference>
<dbReference type="Pfam" id="PF10369">
    <property type="entry name" value="ALS_ss_C"/>
    <property type="match status" value="1"/>
</dbReference>
<dbReference type="EMBL" id="CP001736">
    <property type="protein sequence ID" value="ADB33903.1"/>
    <property type="molecule type" value="Genomic_DNA"/>
</dbReference>
<dbReference type="Gene3D" id="3.30.70.1150">
    <property type="entry name" value="ACT-like. Chain A, domain 2"/>
    <property type="match status" value="1"/>
</dbReference>
<evidence type="ECO:0000256" key="6">
    <source>
        <dbReference type="ARBA" id="ARBA00022605"/>
    </source>
</evidence>
<evidence type="ECO:0000256" key="2">
    <source>
        <dbReference type="ARBA" id="ARBA00005025"/>
    </source>
</evidence>
<keyword evidence="6" id="KW-0028">Amino-acid biosynthesis</keyword>
<evidence type="ECO:0000313" key="13">
    <source>
        <dbReference type="Proteomes" id="UP000007967"/>
    </source>
</evidence>
<dbReference type="InterPro" id="IPR027271">
    <property type="entry name" value="Acetolactate_synth/TF_NikR_C"/>
</dbReference>
<dbReference type="GO" id="GO:0003984">
    <property type="term" value="F:acetolactate synthase activity"/>
    <property type="evidence" value="ECO:0007669"/>
    <property type="project" value="UniProtKB-EC"/>
</dbReference>
<dbReference type="InterPro" id="IPR004789">
    <property type="entry name" value="Acetalactate_synth_ssu"/>
</dbReference>
<reference evidence="13" key="1">
    <citation type="submission" date="2009-09" db="EMBL/GenBank/DDBJ databases">
        <title>The complete genome of Kribbella flavida DSM 17836.</title>
        <authorList>
            <consortium name="US DOE Joint Genome Institute (JGI-PGF)"/>
            <person name="Lucas S."/>
            <person name="Copeland A."/>
            <person name="Lapidus A."/>
            <person name="Glavina del Rio T."/>
            <person name="Dalin E."/>
            <person name="Tice H."/>
            <person name="Bruce D."/>
            <person name="Goodwin L."/>
            <person name="Pitluck S."/>
            <person name="Kyrpides N."/>
            <person name="Mavromatis K."/>
            <person name="Ivanova N."/>
            <person name="Saunders E."/>
            <person name="Brettin T."/>
            <person name="Detter J.C."/>
            <person name="Han C."/>
            <person name="Larimer F."/>
            <person name="Land M."/>
            <person name="Hauser L."/>
            <person name="Markowitz V."/>
            <person name="Cheng J.-F."/>
            <person name="Hugenholtz P."/>
            <person name="Woyke T."/>
            <person name="Wu D."/>
            <person name="Pukall R."/>
            <person name="Klenk H.-P."/>
            <person name="Eisen J.A."/>
        </authorList>
    </citation>
    <scope>NUCLEOTIDE SEQUENCE [LARGE SCALE GENOMIC DNA]</scope>
    <source>
        <strain evidence="13">DSM 17836 / JCM 10339 / NBRC 14399</strain>
    </source>
</reference>
<dbReference type="InterPro" id="IPR019455">
    <property type="entry name" value="Acetolactate_synth_ssu_C"/>
</dbReference>
<dbReference type="GO" id="GO:0009097">
    <property type="term" value="P:isoleucine biosynthetic process"/>
    <property type="evidence" value="ECO:0007669"/>
    <property type="project" value="UniProtKB-UniPathway"/>
</dbReference>
<dbReference type="Gene3D" id="3.30.70.260">
    <property type="match status" value="1"/>
</dbReference>
<evidence type="ECO:0000259" key="11">
    <source>
        <dbReference type="PROSITE" id="PS51671"/>
    </source>
</evidence>
<comment type="catalytic activity">
    <reaction evidence="9">
        <text>2 pyruvate + H(+) = (2S)-2-acetolactate + CO2</text>
        <dbReference type="Rhea" id="RHEA:25249"/>
        <dbReference type="ChEBI" id="CHEBI:15361"/>
        <dbReference type="ChEBI" id="CHEBI:15378"/>
        <dbReference type="ChEBI" id="CHEBI:16526"/>
        <dbReference type="ChEBI" id="CHEBI:58476"/>
        <dbReference type="EC" id="2.2.1.6"/>
    </reaction>
</comment>
<proteinExistence type="inferred from homology"/>
<dbReference type="FunFam" id="3.30.70.260:FF:000001">
    <property type="entry name" value="Acetolactate synthase, small subunit"/>
    <property type="match status" value="1"/>
</dbReference>
<sequence>MSKHTLSILVENKHGVLARVAALISRRGFNIDSLAVGPTEHPEISRMTIAVSVDEQPLEQITKQLNKLVNVIKIVELEPTQTVQRELLLVKVKADTLTRGQVLETVQLFRAKVVDVAPDAITIEATGNPEKLEAMLRVLEPFGVRELVQSGMVAIGRGGRSISDRTLRPVPVPPPHVASGAPALQARPAGQTATAQTPAQTPTASAPTGSASGQSTPGGQPSGSPSHPVPAPPPGRPAAPARHG</sequence>
<dbReference type="InterPro" id="IPR045865">
    <property type="entry name" value="ACT-like_dom_sf"/>
</dbReference>
<dbReference type="CDD" id="cd04878">
    <property type="entry name" value="ACT_AHAS"/>
    <property type="match status" value="1"/>
</dbReference>
<dbReference type="InterPro" id="IPR054480">
    <property type="entry name" value="AHAS_small-like_ACT"/>
</dbReference>
<organism evidence="12 13">
    <name type="scientific">Kribbella flavida (strain DSM 17836 / JCM 10339 / NBRC 14399)</name>
    <dbReference type="NCBI Taxonomy" id="479435"/>
    <lineage>
        <taxon>Bacteria</taxon>
        <taxon>Bacillati</taxon>
        <taxon>Actinomycetota</taxon>
        <taxon>Actinomycetes</taxon>
        <taxon>Propionibacteriales</taxon>
        <taxon>Kribbellaceae</taxon>
        <taxon>Kribbella</taxon>
    </lineage>
</organism>
<feature type="region of interest" description="Disordered" evidence="10">
    <location>
        <begin position="160"/>
        <end position="244"/>
    </location>
</feature>
<dbReference type="Pfam" id="PF22629">
    <property type="entry name" value="ACT_AHAS_ss"/>
    <property type="match status" value="1"/>
</dbReference>
<keyword evidence="7" id="KW-0100">Branched-chain amino acid biosynthesis</keyword>
<evidence type="ECO:0000256" key="8">
    <source>
        <dbReference type="ARBA" id="ARBA00031510"/>
    </source>
</evidence>
<dbReference type="PANTHER" id="PTHR30239">
    <property type="entry name" value="ACETOLACTATE SYNTHASE SMALL SUBUNIT"/>
    <property type="match status" value="1"/>
</dbReference>
<evidence type="ECO:0000256" key="10">
    <source>
        <dbReference type="SAM" id="MobiDB-lite"/>
    </source>
</evidence>
<reference evidence="12 13" key="2">
    <citation type="journal article" date="2010" name="Stand. Genomic Sci.">
        <title>Complete genome sequence of Kribbella flavida type strain (IFO 14399).</title>
        <authorList>
            <person name="Pukall R."/>
            <person name="Lapidus A."/>
            <person name="Glavina Del Rio T."/>
            <person name="Copeland A."/>
            <person name="Tice H."/>
            <person name="Cheng J.-F."/>
            <person name="Lucas S."/>
            <person name="Chen F."/>
            <person name="Nolan M."/>
            <person name="LaButti K."/>
            <person name="Pati A."/>
            <person name="Ivanova N."/>
            <person name="Mavrommatis K."/>
            <person name="Mikhailova N."/>
            <person name="Pitluck S."/>
            <person name="Bruce D."/>
            <person name="Goodwin L."/>
            <person name="Land M."/>
            <person name="Hauser L."/>
            <person name="Chang Y.-J."/>
            <person name="Jeffries C.D."/>
            <person name="Chen A."/>
            <person name="Palaniappan K."/>
            <person name="Chain P."/>
            <person name="Rohde M."/>
            <person name="Goeker M."/>
            <person name="Bristow J."/>
            <person name="Eisen J.A."/>
            <person name="Markowitz V."/>
            <person name="Hugenholtz P."/>
            <person name="Kyrpides N.C."/>
            <person name="Klenk H.-P."/>
            <person name="Brettin T."/>
        </authorList>
    </citation>
    <scope>NUCLEOTIDE SEQUENCE [LARGE SCALE GENOMIC DNA]</scope>
    <source>
        <strain evidence="13">DSM 17836 / JCM 10339 / NBRC 14399</strain>
    </source>
</reference>
<dbReference type="PROSITE" id="PS51671">
    <property type="entry name" value="ACT"/>
    <property type="match status" value="1"/>
</dbReference>
<feature type="compositionally biased region" description="Low complexity" evidence="10">
    <location>
        <begin position="188"/>
        <end position="226"/>
    </location>
</feature>
<dbReference type="FunFam" id="3.30.70.1150:FF:000001">
    <property type="entry name" value="Acetolactate synthase small subunit"/>
    <property type="match status" value="1"/>
</dbReference>
<dbReference type="GO" id="GO:0009099">
    <property type="term" value="P:L-valine biosynthetic process"/>
    <property type="evidence" value="ECO:0007669"/>
    <property type="project" value="UniProtKB-UniPathway"/>
</dbReference>
<comment type="pathway">
    <text evidence="2">Amino-acid biosynthesis; L-valine biosynthesis; L-valine from pyruvate: step 1/4.</text>
</comment>
<dbReference type="SUPFAM" id="SSF55021">
    <property type="entry name" value="ACT-like"/>
    <property type="match status" value="2"/>
</dbReference>
<dbReference type="AlphaFoldDB" id="D2Q0V3"/>
<comment type="similarity">
    <text evidence="3">Belongs to the acetolactate synthase small subunit family.</text>
</comment>
<protein>
    <recommendedName>
        <fullName evidence="5">acetolactate synthase</fullName>
        <ecNumber evidence="5">2.2.1.6</ecNumber>
    </recommendedName>
    <alternativeName>
        <fullName evidence="8">Acetohydroxy-acid synthase small subunit</fullName>
    </alternativeName>
</protein>
<evidence type="ECO:0000256" key="4">
    <source>
        <dbReference type="ARBA" id="ARBA00011744"/>
    </source>
</evidence>
<gene>
    <name evidence="12" type="ordered locus">Kfla_4887</name>
</gene>
<keyword evidence="12" id="KW-0808">Transferase</keyword>
<dbReference type="InterPro" id="IPR002912">
    <property type="entry name" value="ACT_dom"/>
</dbReference>
<evidence type="ECO:0000256" key="7">
    <source>
        <dbReference type="ARBA" id="ARBA00023304"/>
    </source>
</evidence>